<dbReference type="InterPro" id="IPR002213">
    <property type="entry name" value="UDP_glucos_trans"/>
</dbReference>
<comment type="caution">
    <text evidence="5">The sequence shown here is derived from an EMBL/GenBank/DDBJ whole genome shotgun (WGS) entry which is preliminary data.</text>
</comment>
<evidence type="ECO:0000256" key="2">
    <source>
        <dbReference type="ARBA" id="ARBA00022676"/>
    </source>
</evidence>
<dbReference type="InterPro" id="IPR050271">
    <property type="entry name" value="UDP-glycosyltransferase"/>
</dbReference>
<dbReference type="Proteomes" id="UP001353858">
    <property type="component" value="Unassembled WGS sequence"/>
</dbReference>
<keyword evidence="2" id="KW-0328">Glycosyltransferase</keyword>
<feature type="compositionally biased region" description="Basic and acidic residues" evidence="4">
    <location>
        <begin position="485"/>
        <end position="505"/>
    </location>
</feature>
<dbReference type="Gene3D" id="3.40.50.2000">
    <property type="entry name" value="Glycogen Phosphorylase B"/>
    <property type="match status" value="1"/>
</dbReference>
<dbReference type="EMBL" id="JARPUR010000007">
    <property type="protein sequence ID" value="KAK4872738.1"/>
    <property type="molecule type" value="Genomic_DNA"/>
</dbReference>
<protein>
    <recommendedName>
        <fullName evidence="7">UDP-glucuronosyltransferase</fullName>
    </recommendedName>
</protein>
<accession>A0AAN7P0Z7</accession>
<name>A0AAN7P0Z7_9COLE</name>
<evidence type="ECO:0000256" key="4">
    <source>
        <dbReference type="SAM" id="MobiDB-lite"/>
    </source>
</evidence>
<dbReference type="PANTHER" id="PTHR48043:SF159">
    <property type="entry name" value="EG:EG0003.4 PROTEIN-RELATED"/>
    <property type="match status" value="1"/>
</dbReference>
<evidence type="ECO:0008006" key="7">
    <source>
        <dbReference type="Google" id="ProtNLM"/>
    </source>
</evidence>
<proteinExistence type="inferred from homology"/>
<keyword evidence="6" id="KW-1185">Reference proteome</keyword>
<dbReference type="PANTHER" id="PTHR48043">
    <property type="entry name" value="EG:EG0003.4 PROTEIN-RELATED"/>
    <property type="match status" value="1"/>
</dbReference>
<comment type="similarity">
    <text evidence="1">Belongs to the UDP-glycosyltransferase family.</text>
</comment>
<evidence type="ECO:0000313" key="5">
    <source>
        <dbReference type="EMBL" id="KAK4872738.1"/>
    </source>
</evidence>
<evidence type="ECO:0000256" key="1">
    <source>
        <dbReference type="ARBA" id="ARBA00009995"/>
    </source>
</evidence>
<dbReference type="AlphaFoldDB" id="A0AAN7P0Z7"/>
<sequence length="516" mass="58515">MVLISSGNGAKILAVVPTPSYSHQVAFQMIWRELSLRGHQVTAITTNPINDPALVNLTEINMQHLYKSDRKHLKKLPNATFFEFMFTLRDAFEELADSFLSHKPVQDLIKNETEQFDVVMVEYGVLSLFAFSKRFNAPLILMTSLDASSNLLTIMGNPTHPVVYPDALLPLQDNSSLLNRILLVVFSVYFGSFPALFFRPSQQSIIYKYFGTNYPSVEELHNEISLALVNSDPIFHQVKPLLPTVVQFGGGSHRAAVKPLPKELKHVLDAAENGFIYFSLGTNVYTKNLPEHTRNIIVETFAELPFTVIWKFEGHLPNKPKNLVVSKWFPQQDIFKHPKIKLFITQGGLQSTDEAIYDHIPMIGIPFIGDQKSNVNRMVKKGFGLSLDYKTLIKDEFKATILEVINNPKYKNKITELAKLALDQPMTGLERAIWWTDRDVVFSPEKVCTSKVSIQVNTNPVYKDREPTTSKNVLESPGFLWFDNKSNHNDSPEEKSSASKEEPLLRHNSRNRSLPA</sequence>
<gene>
    <name evidence="5" type="ORF">RN001_014767</name>
</gene>
<reference evidence="6" key="1">
    <citation type="submission" date="2023-01" db="EMBL/GenBank/DDBJ databases">
        <title>Key to firefly adult light organ development and bioluminescence: homeobox transcription factors regulate luciferase expression and transportation to peroxisome.</title>
        <authorList>
            <person name="Fu X."/>
        </authorList>
    </citation>
    <scope>NUCLEOTIDE SEQUENCE [LARGE SCALE GENOMIC DNA]</scope>
</reference>
<evidence type="ECO:0000313" key="6">
    <source>
        <dbReference type="Proteomes" id="UP001353858"/>
    </source>
</evidence>
<dbReference type="FunFam" id="3.40.50.2000:FF:000050">
    <property type="entry name" value="UDP-glucuronosyltransferase"/>
    <property type="match status" value="1"/>
</dbReference>
<dbReference type="SUPFAM" id="SSF53756">
    <property type="entry name" value="UDP-Glycosyltransferase/glycogen phosphorylase"/>
    <property type="match status" value="1"/>
</dbReference>
<organism evidence="5 6">
    <name type="scientific">Aquatica leii</name>
    <dbReference type="NCBI Taxonomy" id="1421715"/>
    <lineage>
        <taxon>Eukaryota</taxon>
        <taxon>Metazoa</taxon>
        <taxon>Ecdysozoa</taxon>
        <taxon>Arthropoda</taxon>
        <taxon>Hexapoda</taxon>
        <taxon>Insecta</taxon>
        <taxon>Pterygota</taxon>
        <taxon>Neoptera</taxon>
        <taxon>Endopterygota</taxon>
        <taxon>Coleoptera</taxon>
        <taxon>Polyphaga</taxon>
        <taxon>Elateriformia</taxon>
        <taxon>Elateroidea</taxon>
        <taxon>Lampyridae</taxon>
        <taxon>Luciolinae</taxon>
        <taxon>Aquatica</taxon>
    </lineage>
</organism>
<dbReference type="CDD" id="cd03784">
    <property type="entry name" value="GT1_Gtf-like"/>
    <property type="match status" value="1"/>
</dbReference>
<evidence type="ECO:0000256" key="3">
    <source>
        <dbReference type="ARBA" id="ARBA00022679"/>
    </source>
</evidence>
<feature type="region of interest" description="Disordered" evidence="4">
    <location>
        <begin position="483"/>
        <end position="516"/>
    </location>
</feature>
<dbReference type="GO" id="GO:0008194">
    <property type="term" value="F:UDP-glycosyltransferase activity"/>
    <property type="evidence" value="ECO:0007669"/>
    <property type="project" value="InterPro"/>
</dbReference>
<dbReference type="Pfam" id="PF00201">
    <property type="entry name" value="UDPGT"/>
    <property type="match status" value="1"/>
</dbReference>
<keyword evidence="3" id="KW-0808">Transferase</keyword>